<feature type="domain" description="PBP" evidence="13">
    <location>
        <begin position="34"/>
        <end position="272"/>
    </location>
</feature>
<comment type="subunit">
    <text evidence="4 12">The complex is composed of two ATP-binding proteins (PstB), two transmembrane proteins (PstC and PstA) and a solute-binding protein (PstS).</text>
</comment>
<keyword evidence="7 12" id="KW-0592">Phosphate transport</keyword>
<evidence type="ECO:0000256" key="11">
    <source>
        <dbReference type="ARBA" id="ARBA00023288"/>
    </source>
</evidence>
<dbReference type="PROSITE" id="PS51257">
    <property type="entry name" value="PROKAR_LIPOPROTEIN"/>
    <property type="match status" value="1"/>
</dbReference>
<dbReference type="SUPFAM" id="SSF53850">
    <property type="entry name" value="Periplasmic binding protein-like II"/>
    <property type="match status" value="1"/>
</dbReference>
<protein>
    <recommendedName>
        <fullName evidence="12">Phosphate-binding protein</fullName>
    </recommendedName>
</protein>
<dbReference type="InterPro" id="IPR011862">
    <property type="entry name" value="Phos-bd"/>
</dbReference>
<comment type="subcellular location">
    <subcellularLocation>
        <location evidence="2 12">Cell membrane</location>
        <topology evidence="2 12">Lipid-anchor</topology>
    </subcellularLocation>
</comment>
<dbReference type="PANTHER" id="PTHR30570">
    <property type="entry name" value="PERIPLASMIC PHOSPHATE BINDING COMPONENT OF PHOSPHATE ABC TRANSPORTER"/>
    <property type="match status" value="1"/>
</dbReference>
<reference evidence="15" key="1">
    <citation type="submission" date="2017-01" db="EMBL/GenBank/DDBJ databases">
        <authorList>
            <person name="Varghese N."/>
            <person name="Submissions S."/>
        </authorList>
    </citation>
    <scope>NUCLEOTIDE SEQUENCE [LARGE SCALE GENOMIC DNA]</scope>
    <source>
        <strain evidence="15">DSM 45196</strain>
    </source>
</reference>
<evidence type="ECO:0000256" key="6">
    <source>
        <dbReference type="ARBA" id="ARBA00022475"/>
    </source>
</evidence>
<dbReference type="GO" id="GO:0006817">
    <property type="term" value="P:phosphate ion transport"/>
    <property type="evidence" value="ECO:0007669"/>
    <property type="project" value="UniProtKB-UniRule"/>
</dbReference>
<dbReference type="InterPro" id="IPR024370">
    <property type="entry name" value="PBP_domain"/>
</dbReference>
<evidence type="ECO:0000313" key="15">
    <source>
        <dbReference type="Proteomes" id="UP000186795"/>
    </source>
</evidence>
<keyword evidence="6 12" id="KW-1003">Cell membrane</keyword>
<feature type="signal peptide" evidence="12">
    <location>
        <begin position="1"/>
        <end position="25"/>
    </location>
</feature>
<dbReference type="Gene3D" id="3.40.190.10">
    <property type="entry name" value="Periplasmic binding protein-like II"/>
    <property type="match status" value="2"/>
</dbReference>
<keyword evidence="9" id="KW-0472">Membrane</keyword>
<dbReference type="Proteomes" id="UP000186795">
    <property type="component" value="Unassembled WGS sequence"/>
</dbReference>
<evidence type="ECO:0000256" key="4">
    <source>
        <dbReference type="ARBA" id="ARBA00011529"/>
    </source>
</evidence>
<dbReference type="CDD" id="cd13653">
    <property type="entry name" value="PBP2_phosphate_like_1"/>
    <property type="match status" value="1"/>
</dbReference>
<evidence type="ECO:0000256" key="5">
    <source>
        <dbReference type="ARBA" id="ARBA00022448"/>
    </source>
</evidence>
<comment type="function">
    <text evidence="1">Part of the ABC transporter complex PstSACB involved in phosphate import.</text>
</comment>
<evidence type="ECO:0000313" key="14">
    <source>
        <dbReference type="EMBL" id="SIS86964.1"/>
    </source>
</evidence>
<evidence type="ECO:0000256" key="1">
    <source>
        <dbReference type="ARBA" id="ARBA00002841"/>
    </source>
</evidence>
<keyword evidence="10 12" id="KW-0564">Palmitate</keyword>
<evidence type="ECO:0000256" key="2">
    <source>
        <dbReference type="ARBA" id="ARBA00004193"/>
    </source>
</evidence>
<evidence type="ECO:0000259" key="13">
    <source>
        <dbReference type="Pfam" id="PF12849"/>
    </source>
</evidence>
<keyword evidence="8 12" id="KW-0732">Signal</keyword>
<dbReference type="FunFam" id="3.40.190.10:FF:000107">
    <property type="entry name" value="Phosphate ABC transporter, phosphate-binding protein"/>
    <property type="match status" value="1"/>
</dbReference>
<dbReference type="PANTHER" id="PTHR30570:SF4">
    <property type="entry name" value="PHOSPHATE-BINDING PROTEIN PSTS 1"/>
    <property type="match status" value="1"/>
</dbReference>
<dbReference type="AlphaFoldDB" id="A0A1N7MLC6"/>
<organism evidence="14 15">
    <name type="scientific">Kroppenstedtia eburnea</name>
    <dbReference type="NCBI Taxonomy" id="714067"/>
    <lineage>
        <taxon>Bacteria</taxon>
        <taxon>Bacillati</taxon>
        <taxon>Bacillota</taxon>
        <taxon>Bacilli</taxon>
        <taxon>Bacillales</taxon>
        <taxon>Thermoactinomycetaceae</taxon>
        <taxon>Kroppenstedtia</taxon>
    </lineage>
</organism>
<comment type="function">
    <text evidence="12">Involved in the system for phosphate transport across the cytoplasmic membrane.</text>
</comment>
<comment type="similarity">
    <text evidence="3 12">Belongs to the PstS family.</text>
</comment>
<evidence type="ECO:0000256" key="9">
    <source>
        <dbReference type="ARBA" id="ARBA00023136"/>
    </source>
</evidence>
<keyword evidence="11 12" id="KW-0449">Lipoprotein</keyword>
<feature type="chain" id="PRO_5039763794" description="Phosphate-binding protein" evidence="12">
    <location>
        <begin position="26"/>
        <end position="302"/>
    </location>
</feature>
<dbReference type="InterPro" id="IPR050811">
    <property type="entry name" value="Phosphate_ABC_transporter"/>
</dbReference>
<keyword evidence="15" id="KW-1185">Reference proteome</keyword>
<evidence type="ECO:0000256" key="10">
    <source>
        <dbReference type="ARBA" id="ARBA00023139"/>
    </source>
</evidence>
<dbReference type="GO" id="GO:0042301">
    <property type="term" value="F:phosphate ion binding"/>
    <property type="evidence" value="ECO:0007669"/>
    <property type="project" value="UniProtKB-UniRule"/>
</dbReference>
<sequence>MLKKSIVLGSLFALAFGVVGCSQNAGGSGTDADQESGLKGSLTAVGSTAMQPLVEEAANQFTAKNPNVQVNVQGGGSGTGLSSAMDGSADIGNSDVFAEEKDGIDASKIEDHKVFVVGMGPVVNPKTGVDELTQQQLIDIFTGKVKNWKEVGGKDQEIVLVNRPESSGTRSTFQKFALNGKDEHRAKGGIEEDSSGTVKKIVGETPGAIGYLAFSYFDDSVKAVKLDGVEPKNENVYTGKWKVWAYQHMYTPKEGKNNELAQAFIDYILSDEIQNSLIPQLGYIPVTQMKVERDATGKVTDK</sequence>
<dbReference type="NCBIfam" id="TIGR02136">
    <property type="entry name" value="ptsS_2"/>
    <property type="match status" value="1"/>
</dbReference>
<evidence type="ECO:0000256" key="3">
    <source>
        <dbReference type="ARBA" id="ARBA00008725"/>
    </source>
</evidence>
<dbReference type="Pfam" id="PF12849">
    <property type="entry name" value="PBP_like_2"/>
    <property type="match status" value="1"/>
</dbReference>
<dbReference type="EMBL" id="FTOD01000006">
    <property type="protein sequence ID" value="SIS86964.1"/>
    <property type="molecule type" value="Genomic_DNA"/>
</dbReference>
<proteinExistence type="inferred from homology"/>
<gene>
    <name evidence="14" type="ORF">SAMN05421790_106181</name>
</gene>
<evidence type="ECO:0000256" key="8">
    <source>
        <dbReference type="ARBA" id="ARBA00022729"/>
    </source>
</evidence>
<accession>A0A1N7MLC6</accession>
<keyword evidence="5 12" id="KW-0813">Transport</keyword>
<evidence type="ECO:0000256" key="12">
    <source>
        <dbReference type="RuleBase" id="RU367119"/>
    </source>
</evidence>
<dbReference type="GO" id="GO:0005886">
    <property type="term" value="C:plasma membrane"/>
    <property type="evidence" value="ECO:0007669"/>
    <property type="project" value="UniProtKB-SubCell"/>
</dbReference>
<evidence type="ECO:0000256" key="7">
    <source>
        <dbReference type="ARBA" id="ARBA00022592"/>
    </source>
</evidence>
<name>A0A1N7MLC6_9BACL</name>